<accession>A0A392N4Z3</accession>
<dbReference type="PANTHER" id="PTHR46148:SF52">
    <property type="entry name" value="OS04G0603800 PROTEIN"/>
    <property type="match status" value="1"/>
</dbReference>
<name>A0A392N4Z3_9FABA</name>
<dbReference type="AlphaFoldDB" id="A0A392N4Z3"/>
<organism evidence="3 4">
    <name type="scientific">Trifolium medium</name>
    <dbReference type="NCBI Taxonomy" id="97028"/>
    <lineage>
        <taxon>Eukaryota</taxon>
        <taxon>Viridiplantae</taxon>
        <taxon>Streptophyta</taxon>
        <taxon>Embryophyta</taxon>
        <taxon>Tracheophyta</taxon>
        <taxon>Spermatophyta</taxon>
        <taxon>Magnoliopsida</taxon>
        <taxon>eudicotyledons</taxon>
        <taxon>Gunneridae</taxon>
        <taxon>Pentapetalae</taxon>
        <taxon>rosids</taxon>
        <taxon>fabids</taxon>
        <taxon>Fabales</taxon>
        <taxon>Fabaceae</taxon>
        <taxon>Papilionoideae</taxon>
        <taxon>50 kb inversion clade</taxon>
        <taxon>NPAAA clade</taxon>
        <taxon>Hologalegina</taxon>
        <taxon>IRL clade</taxon>
        <taxon>Trifolieae</taxon>
        <taxon>Trifolium</taxon>
    </lineage>
</organism>
<dbReference type="SUPFAM" id="SSF54160">
    <property type="entry name" value="Chromo domain-like"/>
    <property type="match status" value="1"/>
</dbReference>
<feature type="region of interest" description="Disordered" evidence="1">
    <location>
        <begin position="201"/>
        <end position="244"/>
    </location>
</feature>
<dbReference type="PANTHER" id="PTHR46148">
    <property type="entry name" value="CHROMO DOMAIN-CONTAINING PROTEIN"/>
    <property type="match status" value="1"/>
</dbReference>
<sequence length="244" mass="27719">MGSSPIEAVDSMLTRRQQLITKLKNTLTKAQNRMKYFADQKRRDLSFDVNSWVYVKLRPYRQKTATSASYTKLSQRYYGPFQVLARIGQVAYHLNLPPSSKIHPVFHCSLLKQHQGPIDTIDTTAPTLPPNSVNNHPLVTPLAILASKWDSSTDPPTRMLLVQWQGLNPEDTSWEDWPNLSKTYHLEDKVSFPAEGDVSNPIIINTPTISEDSNSRPNNKTDQPKDVVQGKRTARRPGHLKDYV</sequence>
<gene>
    <name evidence="3" type="ORF">A2U01_0015003</name>
</gene>
<dbReference type="EMBL" id="LXQA010026355">
    <property type="protein sequence ID" value="MCH94048.1"/>
    <property type="molecule type" value="Genomic_DNA"/>
</dbReference>
<feature type="domain" description="Tf2-1-like SH3-like" evidence="2">
    <location>
        <begin position="52"/>
        <end position="114"/>
    </location>
</feature>
<protein>
    <recommendedName>
        <fullName evidence="2">Tf2-1-like SH3-like domain-containing protein</fullName>
    </recommendedName>
</protein>
<comment type="caution">
    <text evidence="3">The sequence shown here is derived from an EMBL/GenBank/DDBJ whole genome shotgun (WGS) entry which is preliminary data.</text>
</comment>
<evidence type="ECO:0000256" key="1">
    <source>
        <dbReference type="SAM" id="MobiDB-lite"/>
    </source>
</evidence>
<keyword evidence="4" id="KW-1185">Reference proteome</keyword>
<feature type="compositionally biased region" description="Polar residues" evidence="1">
    <location>
        <begin position="202"/>
        <end position="221"/>
    </location>
</feature>
<reference evidence="3 4" key="1">
    <citation type="journal article" date="2018" name="Front. Plant Sci.">
        <title>Red Clover (Trifolium pratense) and Zigzag Clover (T. medium) - A Picture of Genomic Similarities and Differences.</title>
        <authorList>
            <person name="Dluhosova J."/>
            <person name="Istvanek J."/>
            <person name="Nedelnik J."/>
            <person name="Repkova J."/>
        </authorList>
    </citation>
    <scope>NUCLEOTIDE SEQUENCE [LARGE SCALE GENOMIC DNA]</scope>
    <source>
        <strain evidence="4">cv. 10/8</strain>
        <tissue evidence="3">Leaf</tissue>
    </source>
</reference>
<proteinExistence type="predicted"/>
<dbReference type="Pfam" id="PF24626">
    <property type="entry name" value="SH3_Tf2-1"/>
    <property type="match status" value="1"/>
</dbReference>
<evidence type="ECO:0000313" key="4">
    <source>
        <dbReference type="Proteomes" id="UP000265520"/>
    </source>
</evidence>
<evidence type="ECO:0000313" key="3">
    <source>
        <dbReference type="EMBL" id="MCH94048.1"/>
    </source>
</evidence>
<evidence type="ECO:0000259" key="2">
    <source>
        <dbReference type="Pfam" id="PF24626"/>
    </source>
</evidence>
<dbReference type="Proteomes" id="UP000265520">
    <property type="component" value="Unassembled WGS sequence"/>
</dbReference>
<dbReference type="InterPro" id="IPR056924">
    <property type="entry name" value="SH3_Tf2-1"/>
</dbReference>
<dbReference type="InterPro" id="IPR016197">
    <property type="entry name" value="Chromo-like_dom_sf"/>
</dbReference>